<evidence type="ECO:0000256" key="1">
    <source>
        <dbReference type="SAM" id="MobiDB-lite"/>
    </source>
</evidence>
<protein>
    <submittedName>
        <fullName evidence="2">Uncharacterized protein</fullName>
    </submittedName>
</protein>
<comment type="caution">
    <text evidence="2">The sequence shown here is derived from an EMBL/GenBank/DDBJ whole genome shotgun (WGS) entry which is preliminary data.</text>
</comment>
<dbReference type="Proteomes" id="UP000764110">
    <property type="component" value="Unassembled WGS sequence"/>
</dbReference>
<dbReference type="AlphaFoldDB" id="A0A9P8MJ24"/>
<organism evidence="2 3">
    <name type="scientific">Metarhizium humberi</name>
    <dbReference type="NCBI Taxonomy" id="2596975"/>
    <lineage>
        <taxon>Eukaryota</taxon>
        <taxon>Fungi</taxon>
        <taxon>Dikarya</taxon>
        <taxon>Ascomycota</taxon>
        <taxon>Pezizomycotina</taxon>
        <taxon>Sordariomycetes</taxon>
        <taxon>Hypocreomycetidae</taxon>
        <taxon>Hypocreales</taxon>
        <taxon>Clavicipitaceae</taxon>
        <taxon>Metarhizium</taxon>
    </lineage>
</organism>
<feature type="compositionally biased region" description="Polar residues" evidence="1">
    <location>
        <begin position="268"/>
        <end position="279"/>
    </location>
</feature>
<reference evidence="2 3" key="1">
    <citation type="submission" date="2020-07" db="EMBL/GenBank/DDBJ databases">
        <title>Metarhizium humberi genome.</title>
        <authorList>
            <person name="Lysoe E."/>
        </authorList>
    </citation>
    <scope>NUCLEOTIDE SEQUENCE [LARGE SCALE GENOMIC DNA]</scope>
    <source>
        <strain evidence="2 3">ESALQ1638</strain>
    </source>
</reference>
<feature type="compositionally biased region" description="Low complexity" evidence="1">
    <location>
        <begin position="287"/>
        <end position="303"/>
    </location>
</feature>
<dbReference type="EMBL" id="JACEFI010000002">
    <property type="protein sequence ID" value="KAH0600717.1"/>
    <property type="molecule type" value="Genomic_DNA"/>
</dbReference>
<evidence type="ECO:0000313" key="3">
    <source>
        <dbReference type="Proteomes" id="UP000764110"/>
    </source>
</evidence>
<proteinExistence type="predicted"/>
<feature type="region of interest" description="Disordered" evidence="1">
    <location>
        <begin position="39"/>
        <end position="101"/>
    </location>
</feature>
<evidence type="ECO:0000313" key="2">
    <source>
        <dbReference type="EMBL" id="KAH0600717.1"/>
    </source>
</evidence>
<sequence>MLTLSSNKAVPLSNPPTNCDCEGHVQVGRRYLQETATIITPATRDETDSRWLSQNPSQSSDATTETDLTDTDSIRLRRNKKRGPDNSLVSTISKKSCPDMKPGSEYRFNPATVITKLLRSLEDMKKAANRNNHLTRMRAGDDEWHHAADKIAQSLGEKLPALSGWAYIFHPPAVITALWNEDYETLCKQLGADNLALENPAVVKLQYSVEPELYTYAVRLEHRCPLQHGGPDGGKIDFGNLAHGKLFSPHTHQHIGCNTSIAGRQTQQGFDGINGTVSVSGEPRAEGSSGRSSCRSSSNGCPSAISPVAGSQEIDDALGIFRHVGNDTPATHATERNATDNFADIEGSGITAVDVGIFDKINGLERNATDNFPDIEGSGITVFDVNIFDEIDGLERNVTDNFPDMEGLGNTAFDGGIFEASHQFS</sequence>
<gene>
    <name evidence="2" type="ORF">MHUMG1_01716</name>
</gene>
<keyword evidence="3" id="KW-1185">Reference proteome</keyword>
<feature type="region of interest" description="Disordered" evidence="1">
    <location>
        <begin position="268"/>
        <end position="308"/>
    </location>
</feature>
<accession>A0A9P8MJ24</accession>
<name>A0A9P8MJ24_9HYPO</name>